<dbReference type="EMBL" id="JAUJWU010000002">
    <property type="protein sequence ID" value="MDN7245819.1"/>
    <property type="molecule type" value="Genomic_DNA"/>
</dbReference>
<evidence type="ECO:0000256" key="2">
    <source>
        <dbReference type="ARBA" id="ARBA00022679"/>
    </source>
</evidence>
<gene>
    <name evidence="4" type="ORF">QWY13_09905</name>
</gene>
<dbReference type="Gene3D" id="3.40.50.150">
    <property type="entry name" value="Vaccinia Virus protein VP39"/>
    <property type="match status" value="1"/>
</dbReference>
<reference evidence="4 5" key="1">
    <citation type="submission" date="2023-07" db="EMBL/GenBank/DDBJ databases">
        <title>Novel species in genus Planococcus.</title>
        <authorList>
            <person name="Ning S."/>
        </authorList>
    </citation>
    <scope>NUCLEOTIDE SEQUENCE [LARGE SCALE GENOMIC DNA]</scope>
    <source>
        <strain evidence="4 5">N017</strain>
    </source>
</reference>
<dbReference type="InterPro" id="IPR029063">
    <property type="entry name" value="SAM-dependent_MTases_sf"/>
</dbReference>
<keyword evidence="2 4" id="KW-0808">Transferase</keyword>
<dbReference type="PANTHER" id="PTHR43861:SF1">
    <property type="entry name" value="TRANS-ACONITATE 2-METHYLTRANSFERASE"/>
    <property type="match status" value="1"/>
</dbReference>
<protein>
    <submittedName>
        <fullName evidence="4">Class I SAM-dependent methyltransferase</fullName>
        <ecNumber evidence="4">2.1.1.-</ecNumber>
    </submittedName>
</protein>
<feature type="domain" description="Methyltransferase" evidence="3">
    <location>
        <begin position="35"/>
        <end position="130"/>
    </location>
</feature>
<sequence length="241" mass="27468">MRYGKFASVYDELMEDVPYEKWVEWVASQIQSGKILDLACGTGTLSQLFSEMGFEVTASDLSEEMLTIASQRFQEAGQHIPVLQLSMDNLEGLSGFDAVTIAIDSLNYLDTEKQVQQTFKEVFAALNEGGHFFFDVHSVYKVDHVYMDSPFVYDGEDIAYIWHTEPGNYAHSVIHDITFFIQQGQLFERFEETHEQRTFKVADYAAWLEAAGFQVESVTADFTGEAPDVESERIFFHAKKN</sequence>
<dbReference type="Pfam" id="PF13649">
    <property type="entry name" value="Methyltransf_25"/>
    <property type="match status" value="1"/>
</dbReference>
<evidence type="ECO:0000256" key="1">
    <source>
        <dbReference type="ARBA" id="ARBA00022603"/>
    </source>
</evidence>
<dbReference type="Proteomes" id="UP001172142">
    <property type="component" value="Unassembled WGS sequence"/>
</dbReference>
<dbReference type="EC" id="2.1.1.-" evidence="4"/>
<evidence type="ECO:0000313" key="4">
    <source>
        <dbReference type="EMBL" id="MDN7245819.1"/>
    </source>
</evidence>
<dbReference type="Gene3D" id="2.20.25.110">
    <property type="entry name" value="S-adenosyl-L-methionine-dependent methyltransferases"/>
    <property type="match status" value="1"/>
</dbReference>
<dbReference type="CDD" id="cd02440">
    <property type="entry name" value="AdoMet_MTases"/>
    <property type="match status" value="1"/>
</dbReference>
<organism evidence="4 5">
    <name type="scientific">Planococcus shenhongbingii</name>
    <dbReference type="NCBI Taxonomy" id="3058398"/>
    <lineage>
        <taxon>Bacteria</taxon>
        <taxon>Bacillati</taxon>
        <taxon>Bacillota</taxon>
        <taxon>Bacilli</taxon>
        <taxon>Bacillales</taxon>
        <taxon>Caryophanaceae</taxon>
        <taxon>Planococcus</taxon>
    </lineage>
</organism>
<evidence type="ECO:0000313" key="5">
    <source>
        <dbReference type="Proteomes" id="UP001172142"/>
    </source>
</evidence>
<evidence type="ECO:0000259" key="3">
    <source>
        <dbReference type="Pfam" id="PF13649"/>
    </source>
</evidence>
<dbReference type="GO" id="GO:0032259">
    <property type="term" value="P:methylation"/>
    <property type="evidence" value="ECO:0007669"/>
    <property type="project" value="UniProtKB-KW"/>
</dbReference>
<dbReference type="InterPro" id="IPR041698">
    <property type="entry name" value="Methyltransf_25"/>
</dbReference>
<name>A0ABT8ND51_9BACL</name>
<dbReference type="GO" id="GO:0008168">
    <property type="term" value="F:methyltransferase activity"/>
    <property type="evidence" value="ECO:0007669"/>
    <property type="project" value="UniProtKB-KW"/>
</dbReference>
<keyword evidence="1 4" id="KW-0489">Methyltransferase</keyword>
<keyword evidence="5" id="KW-1185">Reference proteome</keyword>
<dbReference type="PANTHER" id="PTHR43861">
    <property type="entry name" value="TRANS-ACONITATE 2-METHYLTRANSFERASE-RELATED"/>
    <property type="match status" value="1"/>
</dbReference>
<dbReference type="SUPFAM" id="SSF53335">
    <property type="entry name" value="S-adenosyl-L-methionine-dependent methyltransferases"/>
    <property type="match status" value="1"/>
</dbReference>
<proteinExistence type="predicted"/>
<accession>A0ABT8ND51</accession>
<comment type="caution">
    <text evidence="4">The sequence shown here is derived from an EMBL/GenBank/DDBJ whole genome shotgun (WGS) entry which is preliminary data.</text>
</comment>
<dbReference type="RefSeq" id="WP_301856414.1">
    <property type="nucleotide sequence ID" value="NZ_JAUJWU010000002.1"/>
</dbReference>